<comment type="caution">
    <text evidence="1">The sequence shown here is derived from an EMBL/GenBank/DDBJ whole genome shotgun (WGS) entry which is preliminary data.</text>
</comment>
<dbReference type="Proteomes" id="UP000324800">
    <property type="component" value="Unassembled WGS sequence"/>
</dbReference>
<organism evidence="1 2">
    <name type="scientific">Streblomastix strix</name>
    <dbReference type="NCBI Taxonomy" id="222440"/>
    <lineage>
        <taxon>Eukaryota</taxon>
        <taxon>Metamonada</taxon>
        <taxon>Preaxostyla</taxon>
        <taxon>Oxymonadida</taxon>
        <taxon>Streblomastigidae</taxon>
        <taxon>Streblomastix</taxon>
    </lineage>
</organism>
<reference evidence="1 2" key="1">
    <citation type="submission" date="2019-03" db="EMBL/GenBank/DDBJ databases">
        <title>Single cell metagenomics reveals metabolic interactions within the superorganism composed of flagellate Streblomastix strix and complex community of Bacteroidetes bacteria on its surface.</title>
        <authorList>
            <person name="Treitli S.C."/>
            <person name="Kolisko M."/>
            <person name="Husnik F."/>
            <person name="Keeling P."/>
            <person name="Hampl V."/>
        </authorList>
    </citation>
    <scope>NUCLEOTIDE SEQUENCE [LARGE SCALE GENOMIC DNA]</scope>
    <source>
        <strain evidence="1">ST1C</strain>
    </source>
</reference>
<evidence type="ECO:0000313" key="2">
    <source>
        <dbReference type="Proteomes" id="UP000324800"/>
    </source>
</evidence>
<accession>A0A5J4VAP4</accession>
<evidence type="ECO:0000313" key="1">
    <source>
        <dbReference type="EMBL" id="KAA6379550.1"/>
    </source>
</evidence>
<proteinExistence type="predicted"/>
<gene>
    <name evidence="1" type="ORF">EZS28_024922</name>
</gene>
<sequence length="13" mass="1486">MPTQPPRARPTHP</sequence>
<feature type="non-terminal residue" evidence="1">
    <location>
        <position position="13"/>
    </location>
</feature>
<name>A0A5J4VAP4_9EUKA</name>
<dbReference type="EMBL" id="SNRW01008421">
    <property type="protein sequence ID" value="KAA6379550.1"/>
    <property type="molecule type" value="Genomic_DNA"/>
</dbReference>
<protein>
    <submittedName>
        <fullName evidence="1">Uncharacterized protein</fullName>
    </submittedName>
</protein>